<evidence type="ECO:0000313" key="2">
    <source>
        <dbReference type="EMBL" id="PKK91017.1"/>
    </source>
</evidence>
<dbReference type="Proteomes" id="UP000233256">
    <property type="component" value="Unassembled WGS sequence"/>
</dbReference>
<dbReference type="EMBL" id="PGXC01000003">
    <property type="protein sequence ID" value="PKK91017.1"/>
    <property type="molecule type" value="Genomic_DNA"/>
</dbReference>
<reference evidence="2 3" key="1">
    <citation type="journal article" date="2017" name="ISME J.">
        <title>Potential for microbial H2 and metal transformations associated with novel bacteria and archaea in deep terrestrial subsurface sediments.</title>
        <authorList>
            <person name="Hernsdorf A.W."/>
            <person name="Amano Y."/>
            <person name="Miyakawa K."/>
            <person name="Ise K."/>
            <person name="Suzuki Y."/>
            <person name="Anantharaman K."/>
            <person name="Probst A."/>
            <person name="Burstein D."/>
            <person name="Thomas B.C."/>
            <person name="Banfield J.F."/>
        </authorList>
    </citation>
    <scope>NUCLEOTIDE SEQUENCE [LARGE SCALE GENOMIC DNA]</scope>
    <source>
        <strain evidence="2">HGW-Wallbacteria-1</strain>
    </source>
</reference>
<feature type="transmembrane region" description="Helical" evidence="1">
    <location>
        <begin position="52"/>
        <end position="74"/>
    </location>
</feature>
<keyword evidence="1" id="KW-0812">Transmembrane</keyword>
<keyword evidence="1" id="KW-1133">Transmembrane helix</keyword>
<gene>
    <name evidence="2" type="ORF">CVV64_04395</name>
</gene>
<accession>A0A2N1PRQ6</accession>
<organism evidence="2 3">
    <name type="scientific">Candidatus Wallbacteria bacterium HGW-Wallbacteria-1</name>
    <dbReference type="NCBI Taxonomy" id="2013854"/>
    <lineage>
        <taxon>Bacteria</taxon>
        <taxon>Candidatus Walliibacteriota</taxon>
    </lineage>
</organism>
<keyword evidence="1" id="KW-0472">Membrane</keyword>
<protein>
    <submittedName>
        <fullName evidence="2">Uncharacterized protein</fullName>
    </submittedName>
</protein>
<comment type="caution">
    <text evidence="2">The sequence shown here is derived from an EMBL/GenBank/DDBJ whole genome shotgun (WGS) entry which is preliminary data.</text>
</comment>
<dbReference type="AlphaFoldDB" id="A0A2N1PRQ6"/>
<sequence>MFAGFPFIALPLIGDIIGKIGDGAENIFILLLFFLVFRSLLAAVAETYKTGYFVAITAFSVCFFGFIFLFSGAVQLL</sequence>
<proteinExistence type="predicted"/>
<evidence type="ECO:0000256" key="1">
    <source>
        <dbReference type="SAM" id="Phobius"/>
    </source>
</evidence>
<name>A0A2N1PRQ6_9BACT</name>
<feature type="transmembrane region" description="Helical" evidence="1">
    <location>
        <begin position="28"/>
        <end position="45"/>
    </location>
</feature>
<evidence type="ECO:0000313" key="3">
    <source>
        <dbReference type="Proteomes" id="UP000233256"/>
    </source>
</evidence>